<feature type="transmembrane region" description="Helical" evidence="2">
    <location>
        <begin position="12"/>
        <end position="29"/>
    </location>
</feature>
<feature type="region of interest" description="Disordered" evidence="1">
    <location>
        <begin position="835"/>
        <end position="865"/>
    </location>
</feature>
<evidence type="ECO:0000256" key="1">
    <source>
        <dbReference type="SAM" id="MobiDB-lite"/>
    </source>
</evidence>
<evidence type="ECO:0000256" key="2">
    <source>
        <dbReference type="SAM" id="Phobius"/>
    </source>
</evidence>
<feature type="transmembrane region" description="Helical" evidence="2">
    <location>
        <begin position="41"/>
        <end position="64"/>
    </location>
</feature>
<dbReference type="GeneID" id="33567858"/>
<feature type="region of interest" description="Disordered" evidence="1">
    <location>
        <begin position="707"/>
        <end position="812"/>
    </location>
</feature>
<feature type="compositionally biased region" description="Low complexity" evidence="1">
    <location>
        <begin position="161"/>
        <end position="174"/>
    </location>
</feature>
<feature type="compositionally biased region" description="Basic and acidic residues" evidence="1">
    <location>
        <begin position="769"/>
        <end position="778"/>
    </location>
</feature>
<proteinExistence type="predicted"/>
<sequence length="1214" mass="130817">MSLLDHFSLDHRSLLPVAIAATSATWALSHTSSSVSASTPFYSLNTTPLILAIALCSLAFAYIYRCHLFHIPTSSLPPIRLSYKDTLNSTNSSSNNSNSGSSSSSCNSASSSDCHNLTPITALPQFISLGGLGKVISGSLSSPVKPLPGAVTDGSFLTANPSQEPSVSSSPTSSLEHNESQQHRNQQVDALGMQPRIDSSLKNNDNDNSWKQQSISAAQNVQLGSFEAIPKETLETIRTLPDYRIWDHIIVGDGYDTFQHAYQFALHYPTRTVLVLLSDNIRPTFRTRIMQWMHKILTAQMQQLWSREALKAVPASLRGLSTSSSLPVGSTLPRRPIDFTLDKARPLDLSLLPPNLCIGSKICAAKLLIDKPFNTQSIAASVTNSCTNTPPSAPPRPGPFKRFSSTAGSNLTINTMPLMPPRIVGLEVVASGGPQDKRCRVLCNDSVVFASDKHPLLSSANAMIFTINTTPPTSRDTGVTGHSALLLDTESRLQWPSMIFSITMQHRRQQQDPKLILIHSSSSSIQYRILKAALCFLERISGVRAAYSTQHSFPEKGVNLQPVLLHCSDRVIQNGRVNIREQGDVNSDEVLRLQISASTISLEPSAPIQIEVKVVTQPMQQDAFGNTEMIRKGESVLMEGLGLARQMAKTAGWTCLAEDDSQMVEWVRDQMDIQWSTETASSFSSSNAFILRPLSISLNGLNTFVRSRTASSASSTRTRPSSLSPYASRTQSYKIKRREELGPGMGDKRDSTLERLQKVSANLQTTTQGKEKLDETHLKAPKATIAATKGSLSTSSSPPQRPGLKTSFGGFSSLNDTRMQTLALAEQTEDHLGMALSSGATNSPKKRSSADQNSDSGNGPFSESVAPLDLLGAENQKPVSPTPHKWSRFSIKSYQLERSNYGLSNEWAIGSEGLDMSLSSVPSVSTAVGAILSSSPTSTLISASSSGELISSLPLSSEGGFLGTVSPQTPTPDNLPMTDLLKNMDVSSPPSISPSPSRPKLFDRNTNYNKQSGSADDKGIDDQLSSGKLGSSSLIDSNSRKGGTFTSRCGGGGVTSFGKGGSHHPSPLTTPVELVHDFLGESFTSSTSISKPALFSRPLSRNDLALTMERVQSAPTVPKSSSSLSSSSTTKTVNFADIEQQEQQKDDRLLRAHSDPIVRTTTLCLDDSLSLESDKTHSPLYSMQSSFSKSKAHTRRSWGQGIGGYDIQGLQGLS</sequence>
<feature type="region of interest" description="Disordered" evidence="1">
    <location>
        <begin position="961"/>
        <end position="1048"/>
    </location>
</feature>
<accession>A0A1Y2G996</accession>
<keyword evidence="2" id="KW-0812">Transmembrane</keyword>
<feature type="region of interest" description="Disordered" evidence="1">
    <location>
        <begin position="1178"/>
        <end position="1204"/>
    </location>
</feature>
<feature type="region of interest" description="Disordered" evidence="1">
    <location>
        <begin position="384"/>
        <end position="406"/>
    </location>
</feature>
<dbReference type="EMBL" id="MCFF01000070">
    <property type="protein sequence ID" value="ORY98384.1"/>
    <property type="molecule type" value="Genomic_DNA"/>
</dbReference>
<dbReference type="AlphaFoldDB" id="A0A1Y2G996"/>
<dbReference type="OrthoDB" id="2402470at2759"/>
<protein>
    <submittedName>
        <fullName evidence="3">Uncharacterized protein</fullName>
    </submittedName>
</protein>
<feature type="compositionally biased region" description="Polar residues" evidence="1">
    <location>
        <begin position="1004"/>
        <end position="1014"/>
    </location>
</feature>
<feature type="compositionally biased region" description="Polar residues" evidence="1">
    <location>
        <begin position="850"/>
        <end position="861"/>
    </location>
</feature>
<evidence type="ECO:0000313" key="4">
    <source>
        <dbReference type="Proteomes" id="UP000193648"/>
    </source>
</evidence>
<reference evidence="3 4" key="1">
    <citation type="submission" date="2016-07" db="EMBL/GenBank/DDBJ databases">
        <title>Pervasive Adenine N6-methylation of Active Genes in Fungi.</title>
        <authorList>
            <consortium name="DOE Joint Genome Institute"/>
            <person name="Mondo S.J."/>
            <person name="Dannebaum R.O."/>
            <person name="Kuo R.C."/>
            <person name="Labutti K."/>
            <person name="Haridas S."/>
            <person name="Kuo A."/>
            <person name="Salamov A."/>
            <person name="Ahrendt S.R."/>
            <person name="Lipzen A."/>
            <person name="Sullivan W."/>
            <person name="Andreopoulos W.B."/>
            <person name="Clum A."/>
            <person name="Lindquist E."/>
            <person name="Daum C."/>
            <person name="Ramamoorthy G.K."/>
            <person name="Gryganskyi A."/>
            <person name="Culley D."/>
            <person name="Magnuson J.K."/>
            <person name="James T.Y."/>
            <person name="O'Malley M.A."/>
            <person name="Stajich J.E."/>
            <person name="Spatafora J.W."/>
            <person name="Visel A."/>
            <person name="Grigoriev I.V."/>
        </authorList>
    </citation>
    <scope>NUCLEOTIDE SEQUENCE [LARGE SCALE GENOMIC DNA]</scope>
    <source>
        <strain evidence="3 4">NRRL 3116</strain>
    </source>
</reference>
<dbReference type="Proteomes" id="UP000193648">
    <property type="component" value="Unassembled WGS sequence"/>
</dbReference>
<feature type="region of interest" description="Disordered" evidence="1">
    <location>
        <begin position="152"/>
        <end position="187"/>
    </location>
</feature>
<keyword evidence="2" id="KW-1133">Transmembrane helix</keyword>
<keyword evidence="4" id="KW-1185">Reference proteome</keyword>
<comment type="caution">
    <text evidence="3">The sequence shown here is derived from an EMBL/GenBank/DDBJ whole genome shotgun (WGS) entry which is preliminary data.</text>
</comment>
<feature type="compositionally biased region" description="Low complexity" evidence="1">
    <location>
        <begin position="1024"/>
        <end position="1034"/>
    </location>
</feature>
<evidence type="ECO:0000313" key="3">
    <source>
        <dbReference type="EMBL" id="ORY98384.1"/>
    </source>
</evidence>
<feature type="compositionally biased region" description="Polar residues" evidence="1">
    <location>
        <begin position="759"/>
        <end position="768"/>
    </location>
</feature>
<feature type="region of interest" description="Disordered" evidence="1">
    <location>
        <begin position="1111"/>
        <end position="1137"/>
    </location>
</feature>
<name>A0A1Y2G996_9FUNG</name>
<keyword evidence="2" id="KW-0472">Membrane</keyword>
<feature type="compositionally biased region" description="Low complexity" evidence="1">
    <location>
        <begin position="707"/>
        <end position="725"/>
    </location>
</feature>
<organism evidence="3 4">
    <name type="scientific">Lobosporangium transversale</name>
    <dbReference type="NCBI Taxonomy" id="64571"/>
    <lineage>
        <taxon>Eukaryota</taxon>
        <taxon>Fungi</taxon>
        <taxon>Fungi incertae sedis</taxon>
        <taxon>Mucoromycota</taxon>
        <taxon>Mortierellomycotina</taxon>
        <taxon>Mortierellomycetes</taxon>
        <taxon>Mortierellales</taxon>
        <taxon>Mortierellaceae</taxon>
        <taxon>Lobosporangium</taxon>
    </lineage>
</organism>
<gene>
    <name evidence="3" type="ORF">BCR41DRAFT_364248</name>
</gene>
<feature type="compositionally biased region" description="Polar residues" evidence="1">
    <location>
        <begin position="1179"/>
        <end position="1189"/>
    </location>
</feature>
<feature type="compositionally biased region" description="Basic and acidic residues" evidence="1">
    <location>
        <begin position="737"/>
        <end position="757"/>
    </location>
</feature>
<dbReference type="InParanoid" id="A0A1Y2G996"/>
<dbReference type="RefSeq" id="XP_021875776.1">
    <property type="nucleotide sequence ID" value="XM_022026015.1"/>
</dbReference>